<dbReference type="AlphaFoldDB" id="A0A4R0RCJ3"/>
<dbReference type="Proteomes" id="UP000292702">
    <property type="component" value="Unassembled WGS sequence"/>
</dbReference>
<dbReference type="Gene3D" id="1.20.1280.50">
    <property type="match status" value="1"/>
</dbReference>
<proteinExistence type="predicted"/>
<name>A0A4R0RCJ3_9APHY</name>
<comment type="caution">
    <text evidence="1">The sequence shown here is derived from an EMBL/GenBank/DDBJ whole genome shotgun (WGS) entry which is preliminary data.</text>
</comment>
<protein>
    <submittedName>
        <fullName evidence="1">Uncharacterized protein</fullName>
    </submittedName>
</protein>
<organism evidence="1 2">
    <name type="scientific">Steccherinum ochraceum</name>
    <dbReference type="NCBI Taxonomy" id="92696"/>
    <lineage>
        <taxon>Eukaryota</taxon>
        <taxon>Fungi</taxon>
        <taxon>Dikarya</taxon>
        <taxon>Basidiomycota</taxon>
        <taxon>Agaricomycotina</taxon>
        <taxon>Agaricomycetes</taxon>
        <taxon>Polyporales</taxon>
        <taxon>Steccherinaceae</taxon>
        <taxon>Steccherinum</taxon>
    </lineage>
</organism>
<gene>
    <name evidence="1" type="ORF">EIP91_002260</name>
</gene>
<keyword evidence="2" id="KW-1185">Reference proteome</keyword>
<evidence type="ECO:0000313" key="2">
    <source>
        <dbReference type="Proteomes" id="UP000292702"/>
    </source>
</evidence>
<sequence>MPPTAEDVAQATACEVEAIAVHECNLQRLKQHRNTLASINVHLPPEILSIIFVHLVYDLAAPWPAAPTQSLQTALSWVKSCTHVCQRWRSIALHTPEMWTFIFFNRAHESVSAAHTFLSRSGGLPLYVTIKSLPILDLSLPDGRLMFIEPILNELHRVQELGVANCFNLEERLVLKDRYGRVPTPLLRHLYTEDGFLWQSTNEELPLDSDYPRSQMPCLQTVDFTPNDTLLSTVRVFFPPTLTSILLRNNSWQDEVGSMGPLVSVLRTTPLLQCLEVSLSSTRIPGAAFAPVHLNHLRKLIITSWGDNRQAAWFMRSLIHPTSTRIHYGLLMWGPGIYHEPVLTHLDENLRRFDYDAYDPNFSWPFSALFYEPIDFRVYKLLASENSTDRYHGPWRATKSTGPEAELDEVALSFHWRIEPVTLCPFLEEEFKLPTTGIRALFWGGFRMRSEAGHSYFEHMQQVETLLVQACQDSQWLWSSNVDVQKSPSVPFPKLRVLIVLDCSSSLNKDGPWWQALQTALAARTSAGLPPIEKIAFEATSETLQLPQGVLEWMREHCVDVITDATSEWVLSMLQGRCPVKFVKLLDQYFKGRESTDDSTDDEEVED</sequence>
<dbReference type="EMBL" id="RWJN01000166">
    <property type="protein sequence ID" value="TCD65731.1"/>
    <property type="molecule type" value="Genomic_DNA"/>
</dbReference>
<accession>A0A4R0RCJ3</accession>
<reference evidence="1 2" key="1">
    <citation type="submission" date="2018-11" db="EMBL/GenBank/DDBJ databases">
        <title>Genome assembly of Steccherinum ochraceum LE-BIN_3174, the white-rot fungus of the Steccherinaceae family (The Residual Polyporoid clade, Polyporales, Basidiomycota).</title>
        <authorList>
            <person name="Fedorova T.V."/>
            <person name="Glazunova O.A."/>
            <person name="Landesman E.O."/>
            <person name="Moiseenko K.V."/>
            <person name="Psurtseva N.V."/>
            <person name="Savinova O.S."/>
            <person name="Shakhova N.V."/>
            <person name="Tyazhelova T.V."/>
            <person name="Vasina D.V."/>
        </authorList>
    </citation>
    <scope>NUCLEOTIDE SEQUENCE [LARGE SCALE GENOMIC DNA]</scope>
    <source>
        <strain evidence="1 2">LE-BIN_3174</strain>
    </source>
</reference>
<evidence type="ECO:0000313" key="1">
    <source>
        <dbReference type="EMBL" id="TCD65731.1"/>
    </source>
</evidence>
<dbReference type="STRING" id="92696.A0A4R0RCJ3"/>
<dbReference type="OrthoDB" id="2789062at2759"/>